<accession>A0A1Y2N7B6</accession>
<dbReference type="EMBL" id="MIGB01000003">
    <property type="protein sequence ID" value="OSY43079.1"/>
    <property type="molecule type" value="Genomic_DNA"/>
</dbReference>
<evidence type="ECO:0000313" key="2">
    <source>
        <dbReference type="EMBL" id="OSY43079.1"/>
    </source>
</evidence>
<feature type="domain" description="DUF427" evidence="1">
    <location>
        <begin position="193"/>
        <end position="275"/>
    </location>
</feature>
<proteinExistence type="predicted"/>
<dbReference type="Proteomes" id="UP000194360">
    <property type="component" value="Unassembled WGS sequence"/>
</dbReference>
<dbReference type="InterPro" id="IPR007361">
    <property type="entry name" value="DUF427"/>
</dbReference>
<feature type="domain" description="DUF427" evidence="1">
    <location>
        <begin position="57"/>
        <end position="148"/>
    </location>
</feature>
<reference evidence="2 3" key="1">
    <citation type="submission" date="2016-09" db="EMBL/GenBank/DDBJ databases">
        <title>Pseudonocardia autotrophica DSM535, a candidate organism with high potential of specific P450 cytochromes.</title>
        <authorList>
            <person name="Grumaz C."/>
            <person name="Vainshtein Y."/>
            <person name="Kirstahler P."/>
            <person name="Sohn K."/>
        </authorList>
    </citation>
    <scope>NUCLEOTIDE SEQUENCE [LARGE SCALE GENOMIC DNA]</scope>
    <source>
        <strain evidence="2 3">DSM 535</strain>
    </source>
</reference>
<dbReference type="AlphaFoldDB" id="A0A1Y2N7B6"/>
<dbReference type="PANTHER" id="PTHR34310">
    <property type="entry name" value="DUF427 DOMAIN PROTEIN (AFU_ORTHOLOGUE AFUA_3G02220)"/>
    <property type="match status" value="1"/>
</dbReference>
<dbReference type="RefSeq" id="WP_232021012.1">
    <property type="nucleotide sequence ID" value="NZ_AP018920.1"/>
</dbReference>
<organism evidence="2 3">
    <name type="scientific">Pseudonocardia autotrophica</name>
    <name type="common">Amycolata autotrophica</name>
    <name type="synonym">Nocardia autotrophica</name>
    <dbReference type="NCBI Taxonomy" id="2074"/>
    <lineage>
        <taxon>Bacteria</taxon>
        <taxon>Bacillati</taxon>
        <taxon>Actinomycetota</taxon>
        <taxon>Actinomycetes</taxon>
        <taxon>Pseudonocardiales</taxon>
        <taxon>Pseudonocardiaceae</taxon>
        <taxon>Pseudonocardia</taxon>
    </lineage>
</organism>
<gene>
    <name evidence="2" type="ORF">BG845_00684</name>
</gene>
<sequence>MAPPPDVWFGGETSDERTAVGLTRSDGPLSPYAPTTVNYALDGPAHKLLMHPFPRRVRAVLAGRTVLDTRRGFLVHESNLLPVLYVPEADLDASALVASDHTTHCPFKGDAAYRSLRVGDRTVADAVWHYPEPVPAADWLRGLAALYWNAADAWYDEDEEVFAHLTDPYTRVDVRPTGRHVVVAHTAPDGTRTVLAESHRPLVLSETGLPNRWYLPRADIAVDLTPADTRTRCPYKGEAAYENAELPSGVRVADAFWHYPEPLPESSRIAGLRCIVGGSRNDGSEITVTVDGEPA</sequence>
<dbReference type="STRING" id="2074.BG845_00684"/>
<dbReference type="PANTHER" id="PTHR34310:SF8">
    <property type="entry name" value="CONSERVED PROTEIN"/>
    <property type="match status" value="1"/>
</dbReference>
<dbReference type="Gene3D" id="2.170.150.40">
    <property type="entry name" value="Domain of unknown function (DUF427)"/>
    <property type="match status" value="2"/>
</dbReference>
<evidence type="ECO:0000313" key="3">
    <source>
        <dbReference type="Proteomes" id="UP000194360"/>
    </source>
</evidence>
<keyword evidence="3" id="KW-1185">Reference proteome</keyword>
<dbReference type="Pfam" id="PF04248">
    <property type="entry name" value="NTP_transf_9"/>
    <property type="match status" value="2"/>
</dbReference>
<comment type="caution">
    <text evidence="2">The sequence shown here is derived from an EMBL/GenBank/DDBJ whole genome shotgun (WGS) entry which is preliminary data.</text>
</comment>
<name>A0A1Y2N7B6_PSEAH</name>
<dbReference type="InterPro" id="IPR038694">
    <property type="entry name" value="DUF427_sf"/>
</dbReference>
<evidence type="ECO:0000259" key="1">
    <source>
        <dbReference type="Pfam" id="PF04248"/>
    </source>
</evidence>
<protein>
    <recommendedName>
        <fullName evidence="1">DUF427 domain-containing protein</fullName>
    </recommendedName>
</protein>